<name>A0A0F9K3B4_9ZZZZ</name>
<gene>
    <name evidence="2" type="ORF">LCGC14_1380280</name>
</gene>
<proteinExistence type="predicted"/>
<reference evidence="2" key="1">
    <citation type="journal article" date="2015" name="Nature">
        <title>Complex archaea that bridge the gap between prokaryotes and eukaryotes.</title>
        <authorList>
            <person name="Spang A."/>
            <person name="Saw J.H."/>
            <person name="Jorgensen S.L."/>
            <person name="Zaremba-Niedzwiedzka K."/>
            <person name="Martijn J."/>
            <person name="Lind A.E."/>
            <person name="van Eijk R."/>
            <person name="Schleper C."/>
            <person name="Guy L."/>
            <person name="Ettema T.J."/>
        </authorList>
    </citation>
    <scope>NUCLEOTIDE SEQUENCE</scope>
</reference>
<sequence>VNEHHPSSHEDTSTEKRRERQVQMSDKAKLEAEGARFNPSSQPDKSIAWGWQVNNRGWYIGKQFIGHNFKEALDWLYNNGY</sequence>
<dbReference type="AlphaFoldDB" id="A0A0F9K3B4"/>
<dbReference type="EMBL" id="LAZR01008812">
    <property type="protein sequence ID" value="KKM76413.1"/>
    <property type="molecule type" value="Genomic_DNA"/>
</dbReference>
<evidence type="ECO:0000256" key="1">
    <source>
        <dbReference type="SAM" id="MobiDB-lite"/>
    </source>
</evidence>
<comment type="caution">
    <text evidence="2">The sequence shown here is derived from an EMBL/GenBank/DDBJ whole genome shotgun (WGS) entry which is preliminary data.</text>
</comment>
<evidence type="ECO:0000313" key="2">
    <source>
        <dbReference type="EMBL" id="KKM76413.1"/>
    </source>
</evidence>
<organism evidence="2">
    <name type="scientific">marine sediment metagenome</name>
    <dbReference type="NCBI Taxonomy" id="412755"/>
    <lineage>
        <taxon>unclassified sequences</taxon>
        <taxon>metagenomes</taxon>
        <taxon>ecological metagenomes</taxon>
    </lineage>
</organism>
<feature type="region of interest" description="Disordered" evidence="1">
    <location>
        <begin position="1"/>
        <end position="44"/>
    </location>
</feature>
<feature type="compositionally biased region" description="Basic and acidic residues" evidence="1">
    <location>
        <begin position="1"/>
        <end position="34"/>
    </location>
</feature>
<accession>A0A0F9K3B4</accession>
<feature type="non-terminal residue" evidence="2">
    <location>
        <position position="1"/>
    </location>
</feature>
<protein>
    <submittedName>
        <fullName evidence="2">Uncharacterized protein</fullName>
    </submittedName>
</protein>